<name>A0ABP1IKP0_9EUKA</name>
<evidence type="ECO:0000256" key="1">
    <source>
        <dbReference type="SAM" id="Coils"/>
    </source>
</evidence>
<comment type="caution">
    <text evidence="2">The sequence shown here is derived from an EMBL/GenBank/DDBJ whole genome shotgun (WGS) entry which is preliminary data.</text>
</comment>
<dbReference type="Proteomes" id="UP001642409">
    <property type="component" value="Unassembled WGS sequence"/>
</dbReference>
<evidence type="ECO:0000313" key="3">
    <source>
        <dbReference type="Proteomes" id="UP001642409"/>
    </source>
</evidence>
<keyword evidence="3" id="KW-1185">Reference proteome</keyword>
<keyword evidence="1" id="KW-0175">Coiled coil</keyword>
<gene>
    <name evidence="2" type="ORF">HINF_LOCUS26362</name>
</gene>
<evidence type="ECO:0000313" key="2">
    <source>
        <dbReference type="EMBL" id="CAL6018221.1"/>
    </source>
</evidence>
<accession>A0ABP1IKP0</accession>
<proteinExistence type="predicted"/>
<feature type="coiled-coil region" evidence="1">
    <location>
        <begin position="464"/>
        <end position="501"/>
    </location>
</feature>
<reference evidence="2 3" key="1">
    <citation type="submission" date="2024-07" db="EMBL/GenBank/DDBJ databases">
        <authorList>
            <person name="Akdeniz Z."/>
        </authorList>
    </citation>
    <scope>NUCLEOTIDE SEQUENCE [LARGE SCALE GENOMIC DNA]</scope>
</reference>
<dbReference type="EMBL" id="CAXDID020000080">
    <property type="protein sequence ID" value="CAL6018221.1"/>
    <property type="molecule type" value="Genomic_DNA"/>
</dbReference>
<protein>
    <submittedName>
        <fullName evidence="2">Hypothetical_protein</fullName>
    </submittedName>
</protein>
<organism evidence="2 3">
    <name type="scientific">Hexamita inflata</name>
    <dbReference type="NCBI Taxonomy" id="28002"/>
    <lineage>
        <taxon>Eukaryota</taxon>
        <taxon>Metamonada</taxon>
        <taxon>Diplomonadida</taxon>
        <taxon>Hexamitidae</taxon>
        <taxon>Hexamitinae</taxon>
        <taxon>Hexamita</taxon>
    </lineage>
</organism>
<sequence>MTLDTTILKEEYQFIIEQSLQTIRQLSTMRRKDIKRNHIYKDLSQLMTKINVELTQIQSEFSISVPLTIGIYIQTFETYQSKLYEQKYNARVIMIGQTNDQVSIESEYDTLMEQLEQIKYSFDTIIEQLKSIDQIQSKQLNDLNSILAQNKFESQSSKSDSIIETIVEQKKSKPEIKENIEQQIDQLMHKSSIIEQSTILEQQLNKSGNEEQQNGLQLSKLFPDSWQQISKNQKPQVFVSKSPMARIQVQKEQITNQPTSQPQQQIQYNNTQMQPQGPSLAESKISFNHSLIDQFESVGLQSFVPLDYIDEEVLQAPVIKQEKKKSEFKPKIEREPSHIEISHDSNDAKTTMPLLLLDPLPSQPVQSSIFNAVQQVQQQPVQQQYVQQQQQLPLQQSIRQQQPQSEPQPIQELVPQPKRQIKIITKQKPLPEKSASPKQIQIKVKQTEKQLKQSNEQIKVQIPIDEIKMEENEMQKLRRELEEVKKELNEERNQRKKLEEFVHMKFAQLQME</sequence>